<dbReference type="GO" id="GO:0004792">
    <property type="term" value="F:thiosulfate-cyanide sulfurtransferase activity"/>
    <property type="evidence" value="ECO:0007669"/>
    <property type="project" value="InterPro"/>
</dbReference>
<keyword evidence="1" id="KW-0808">Transferase</keyword>
<keyword evidence="2" id="KW-0812">Transmembrane</keyword>
<evidence type="ECO:0000313" key="5">
    <source>
        <dbReference type="Proteomes" id="UP000317155"/>
    </source>
</evidence>
<dbReference type="SUPFAM" id="SSF52821">
    <property type="entry name" value="Rhodanese/Cell cycle control phosphatase"/>
    <property type="match status" value="1"/>
</dbReference>
<dbReference type="AlphaFoldDB" id="A0A550JAI1"/>
<feature type="transmembrane region" description="Helical" evidence="2">
    <location>
        <begin position="12"/>
        <end position="32"/>
    </location>
</feature>
<accession>A0A550JAI1</accession>
<keyword evidence="2" id="KW-1133">Transmembrane helix</keyword>
<keyword evidence="2" id="KW-0472">Membrane</keyword>
<dbReference type="Pfam" id="PF00581">
    <property type="entry name" value="Rhodanese"/>
    <property type="match status" value="1"/>
</dbReference>
<gene>
    <name evidence="4" type="ORF">FL622_11535</name>
</gene>
<feature type="domain" description="Rhodanese" evidence="3">
    <location>
        <begin position="74"/>
        <end position="168"/>
    </location>
</feature>
<dbReference type="Proteomes" id="UP000317155">
    <property type="component" value="Unassembled WGS sequence"/>
</dbReference>
<comment type="caution">
    <text evidence="4">The sequence shown here is derived from an EMBL/GenBank/DDBJ whole genome shotgun (WGS) entry which is preliminary data.</text>
</comment>
<evidence type="ECO:0000256" key="2">
    <source>
        <dbReference type="SAM" id="Phobius"/>
    </source>
</evidence>
<protein>
    <recommendedName>
        <fullName evidence="1">Sulfurtransferase</fullName>
    </recommendedName>
</protein>
<dbReference type="EMBL" id="VJVV01000008">
    <property type="protein sequence ID" value="TRO80260.1"/>
    <property type="molecule type" value="Genomic_DNA"/>
</dbReference>
<dbReference type="PROSITE" id="PS50206">
    <property type="entry name" value="RHODANESE_3"/>
    <property type="match status" value="1"/>
</dbReference>
<dbReference type="PROSITE" id="PS00683">
    <property type="entry name" value="RHODANESE_2"/>
    <property type="match status" value="1"/>
</dbReference>
<keyword evidence="5" id="KW-1185">Reference proteome</keyword>
<dbReference type="OrthoDB" id="9789348at2"/>
<dbReference type="InterPro" id="IPR001307">
    <property type="entry name" value="Thiosulphate_STrfase_CS"/>
</dbReference>
<sequence>MIPGIRTMVIEAGVIFAIGVVLGLSFNARVVLDAFAGRLSTVAAPSSSGEGVQSTVEFQAFPLPVMLEEVRELLAGGALAVDARAAEVYAEGHLPKAFVFPIGEYEQMLPEFLERVPKDTTLILYCSGFGCPDSFDLGERLLAEGYLDVRVYEGGFPEWRDAGLPVEKEAP</sequence>
<proteinExistence type="predicted"/>
<name>A0A550JAI1_9BACT</name>
<evidence type="ECO:0000256" key="1">
    <source>
        <dbReference type="RuleBase" id="RU000507"/>
    </source>
</evidence>
<organism evidence="4 5">
    <name type="scientific">Trichloromonas acetexigens</name>
    <dbReference type="NCBI Taxonomy" id="38815"/>
    <lineage>
        <taxon>Bacteria</taxon>
        <taxon>Pseudomonadati</taxon>
        <taxon>Thermodesulfobacteriota</taxon>
        <taxon>Desulfuromonadia</taxon>
        <taxon>Desulfuromonadales</taxon>
        <taxon>Trichloromonadaceae</taxon>
        <taxon>Trichloromonas</taxon>
    </lineage>
</organism>
<dbReference type="InterPro" id="IPR036873">
    <property type="entry name" value="Rhodanese-like_dom_sf"/>
</dbReference>
<evidence type="ECO:0000259" key="3">
    <source>
        <dbReference type="PROSITE" id="PS50206"/>
    </source>
</evidence>
<dbReference type="Gene3D" id="3.40.250.10">
    <property type="entry name" value="Rhodanese-like domain"/>
    <property type="match status" value="1"/>
</dbReference>
<dbReference type="InterPro" id="IPR001763">
    <property type="entry name" value="Rhodanese-like_dom"/>
</dbReference>
<dbReference type="SMART" id="SM00450">
    <property type="entry name" value="RHOD"/>
    <property type="match status" value="1"/>
</dbReference>
<evidence type="ECO:0000313" key="4">
    <source>
        <dbReference type="EMBL" id="TRO80260.1"/>
    </source>
</evidence>
<dbReference type="CDD" id="cd00158">
    <property type="entry name" value="RHOD"/>
    <property type="match status" value="1"/>
</dbReference>
<reference evidence="4 5" key="1">
    <citation type="submission" date="2019-07" db="EMBL/GenBank/DDBJ databases">
        <title>Insights of Desulfuromonas acetexigens electromicrobiology.</title>
        <authorList>
            <person name="Katuri K."/>
            <person name="Sapireddy V."/>
            <person name="Shaw D.R."/>
            <person name="Saikaly P."/>
        </authorList>
    </citation>
    <scope>NUCLEOTIDE SEQUENCE [LARGE SCALE GENOMIC DNA]</scope>
    <source>
        <strain evidence="4 5">2873</strain>
    </source>
</reference>